<evidence type="ECO:0000259" key="2">
    <source>
        <dbReference type="Pfam" id="PF00501"/>
    </source>
</evidence>
<feature type="region of interest" description="Disordered" evidence="1">
    <location>
        <begin position="742"/>
        <end position="764"/>
    </location>
</feature>
<evidence type="ECO:0000259" key="3">
    <source>
        <dbReference type="Pfam" id="PF13193"/>
    </source>
</evidence>
<dbReference type="CDD" id="cd05930">
    <property type="entry name" value="A_NRPS"/>
    <property type="match status" value="1"/>
</dbReference>
<feature type="compositionally biased region" description="Low complexity" evidence="1">
    <location>
        <begin position="746"/>
        <end position="756"/>
    </location>
</feature>
<evidence type="ECO:0000313" key="5">
    <source>
        <dbReference type="Proteomes" id="UP000324308"/>
    </source>
</evidence>
<dbReference type="Gene3D" id="3.40.50.12780">
    <property type="entry name" value="N-terminal domain of ligase-like"/>
    <property type="match status" value="1"/>
</dbReference>
<dbReference type="RefSeq" id="WP_150157721.1">
    <property type="nucleotide sequence ID" value="NZ_CP043960.1"/>
</dbReference>
<dbReference type="InterPro" id="IPR000873">
    <property type="entry name" value="AMP-dep_synth/lig_dom"/>
</dbReference>
<organism evidence="4 5">
    <name type="scientific">Streptomyces tendae</name>
    <dbReference type="NCBI Taxonomy" id="1932"/>
    <lineage>
        <taxon>Bacteria</taxon>
        <taxon>Bacillati</taxon>
        <taxon>Actinomycetota</taxon>
        <taxon>Actinomycetes</taxon>
        <taxon>Kitasatosporales</taxon>
        <taxon>Streptomycetaceae</taxon>
        <taxon>Streptomyces</taxon>
    </lineage>
</organism>
<dbReference type="NCBIfam" id="TIGR01733">
    <property type="entry name" value="AA-adenyl-dom"/>
    <property type="match status" value="1"/>
</dbReference>
<dbReference type="InterPro" id="IPR010071">
    <property type="entry name" value="AA_adenyl_dom"/>
</dbReference>
<dbReference type="PROSITE" id="PS00455">
    <property type="entry name" value="AMP_BINDING"/>
    <property type="match status" value="1"/>
</dbReference>
<sequence>MFSGAAHDSRTGREDVDVPLSAEATAALVRMSHGGDGTALDVLVAAVAVLLRRYHGGGPVALDVPVADPGRAEDTGTTCLVVRFDRADTFQDVLQEVRDLLAASRNGAGGSPDAGAPAPNGRSAGADVLVGLGSAGAATADHDVAVLLGRRGEGTLRISSPSGRVPGWFRGGIGAHLVSLIARFEDGGRPTSSVDEVVREHVEDAVRGFNATERDFDTDPTVLDLFRERVRRTPGAEAVISASRTLSFADLHRQSLGVARELRGRLGLSRGDVVAVLTARDHCAVTAVLGIMEAGALYLPLHPEWPQDKMRYVLAQAGARALVVHERHAGAATAALGVPSLVLAPEDGAGTPDAEVSHDEAAHTRAAAPGPAAPGAPGPDDIAYIVFTSGTTGVPKGVAVAHRGLTNTVLDHIERFALTPTDRYLQFMAASFDGFLLDTFSTLCAGAALVIADEDTIRDPGALMAWTNEHRATVSTITPSYLRLLDPARLAGLRILVSAGEAISPELAARLARHTTLYNGYGPTETTINATLHRFDPHRGERSVPIGGPSANKKMYVVDDRLRQQPLGVVGEICIAGAGLAAGYVGDERLTGEKFVPNPFPGGPRLYRTGDYGAWTPQGELLFRGRSDNQVKVNGYRIDLKELEDALRTHPAVADGFATTCTGRGATEIAVFFRSDTLDEEAVRRHLASAVAEYMQPHRVVAVPDWPLTVHGKTDGAALRQLLRHQDDAREKTIQRLARWLDERATPTAAPATATADEAPVHTT</sequence>
<evidence type="ECO:0000313" key="4">
    <source>
        <dbReference type="EMBL" id="QER90446.1"/>
    </source>
</evidence>
<evidence type="ECO:0000256" key="1">
    <source>
        <dbReference type="SAM" id="MobiDB-lite"/>
    </source>
</evidence>
<dbReference type="PANTHER" id="PTHR45527">
    <property type="entry name" value="NONRIBOSOMAL PEPTIDE SYNTHETASE"/>
    <property type="match status" value="1"/>
</dbReference>
<dbReference type="SUPFAM" id="SSF56801">
    <property type="entry name" value="Acetyl-CoA synthetase-like"/>
    <property type="match status" value="1"/>
</dbReference>
<feature type="domain" description="AMP-dependent synthetase/ligase" evidence="2">
    <location>
        <begin position="226"/>
        <end position="584"/>
    </location>
</feature>
<dbReference type="InterPro" id="IPR025110">
    <property type="entry name" value="AMP-bd_C"/>
</dbReference>
<dbReference type="SUPFAM" id="SSF52777">
    <property type="entry name" value="CoA-dependent acyltransferases"/>
    <property type="match status" value="1"/>
</dbReference>
<keyword evidence="5" id="KW-1185">Reference proteome</keyword>
<name>A0ABX6A0N8_STRTE</name>
<accession>A0ABX6A0N8</accession>
<dbReference type="Proteomes" id="UP000324308">
    <property type="component" value="Plasmid unnamed1"/>
</dbReference>
<feature type="domain" description="AMP-binding enzyme C-terminal" evidence="3">
    <location>
        <begin position="642"/>
        <end position="713"/>
    </location>
</feature>
<geneLocation type="plasmid" evidence="4 5">
    <name>unnamed1</name>
</geneLocation>
<dbReference type="Pfam" id="PF13193">
    <property type="entry name" value="AMP-binding_C"/>
    <property type="match status" value="1"/>
</dbReference>
<dbReference type="Gene3D" id="3.30.300.30">
    <property type="match status" value="1"/>
</dbReference>
<dbReference type="Gene3D" id="3.30.559.30">
    <property type="entry name" value="Nonribosomal peptide synthetase, condensation domain"/>
    <property type="match status" value="1"/>
</dbReference>
<reference evidence="4 5" key="1">
    <citation type="submission" date="2019-09" db="EMBL/GenBank/DDBJ databases">
        <title>Draft genome sequence of the Ebosin-producing strain Streptomyces sp. 139.</title>
        <authorList>
            <person name="Ai L."/>
            <person name="Geng M."/>
            <person name="Ma M."/>
            <person name="Bai L."/>
        </authorList>
    </citation>
    <scope>NUCLEOTIDE SEQUENCE [LARGE SCALE GENOMIC DNA]</scope>
    <source>
        <strain evidence="4 5">139</strain>
        <plasmid evidence="4 5">unnamed1</plasmid>
    </source>
</reference>
<protein>
    <submittedName>
        <fullName evidence="4">Amino acid adenylation domain-containing protein</fullName>
    </submittedName>
</protein>
<dbReference type="InterPro" id="IPR020845">
    <property type="entry name" value="AMP-binding_CS"/>
</dbReference>
<keyword evidence="4" id="KW-0614">Plasmid</keyword>
<dbReference type="InterPro" id="IPR045851">
    <property type="entry name" value="AMP-bd_C_sf"/>
</dbReference>
<proteinExistence type="predicted"/>
<gene>
    <name evidence="4" type="ORF">F3L20_32780</name>
</gene>
<feature type="region of interest" description="Disordered" evidence="1">
    <location>
        <begin position="347"/>
        <end position="376"/>
    </location>
</feature>
<dbReference type="PANTHER" id="PTHR45527:SF1">
    <property type="entry name" value="FATTY ACID SYNTHASE"/>
    <property type="match status" value="1"/>
</dbReference>
<dbReference type="InterPro" id="IPR042099">
    <property type="entry name" value="ANL_N_sf"/>
</dbReference>
<dbReference type="EMBL" id="CP043960">
    <property type="protein sequence ID" value="QER90446.1"/>
    <property type="molecule type" value="Genomic_DNA"/>
</dbReference>
<dbReference type="Pfam" id="PF00501">
    <property type="entry name" value="AMP-binding"/>
    <property type="match status" value="1"/>
</dbReference>